<feature type="domain" description="CFEM" evidence="17">
    <location>
        <begin position="2"/>
        <end position="114"/>
    </location>
</feature>
<dbReference type="AlphaFoldDB" id="A0AAV9WY23"/>
<dbReference type="Proteomes" id="UP001365542">
    <property type="component" value="Unassembled WGS sequence"/>
</dbReference>
<dbReference type="GO" id="GO:0005576">
    <property type="term" value="C:extracellular region"/>
    <property type="evidence" value="ECO:0007669"/>
    <property type="project" value="UniProtKB-SubCell"/>
</dbReference>
<evidence type="ECO:0000256" key="10">
    <source>
        <dbReference type="ARBA" id="ARBA00023004"/>
    </source>
</evidence>
<dbReference type="Pfam" id="PF05730">
    <property type="entry name" value="CFEM"/>
    <property type="match status" value="1"/>
</dbReference>
<keyword evidence="11" id="KW-0472">Membrane</keyword>
<feature type="chain" id="PRO_5043508242" description="CFEM domain-containing protein" evidence="16">
    <location>
        <begin position="21"/>
        <end position="149"/>
    </location>
</feature>
<keyword evidence="14" id="KW-0449">Lipoprotein</keyword>
<evidence type="ECO:0000256" key="16">
    <source>
        <dbReference type="SAM" id="SignalP"/>
    </source>
</evidence>
<feature type="disulfide bond" evidence="15">
    <location>
        <begin position="55"/>
        <end position="88"/>
    </location>
</feature>
<comment type="subcellular location">
    <subcellularLocation>
        <location evidence="1">Cell membrane</location>
        <topology evidence="1">Lipid-anchor</topology>
        <topology evidence="1">GPI-anchor</topology>
    </subcellularLocation>
    <subcellularLocation>
        <location evidence="2">Secreted</location>
    </subcellularLocation>
</comment>
<evidence type="ECO:0000256" key="11">
    <source>
        <dbReference type="ARBA" id="ARBA00023136"/>
    </source>
</evidence>
<evidence type="ECO:0000256" key="12">
    <source>
        <dbReference type="ARBA" id="ARBA00023157"/>
    </source>
</evidence>
<name>A0AAV9WY23_9PEZI</name>
<evidence type="ECO:0000256" key="15">
    <source>
        <dbReference type="PROSITE-ProRule" id="PRU01356"/>
    </source>
</evidence>
<keyword evidence="9 16" id="KW-0732">Signal</keyword>
<sequence length="149" mass="14292">MKFTTVLATTATLSASLVSAQTGLVLPPSCAITCITQLAPSSGCDASITNYACFCKSQTFASTFASCVQKGCSAADLASTATAVQSLCGSVGVTISIPSGITTGSATVGAASSTGSVRPTATAPNSAAGNGVGMGLLGSVVMGAVLLVN</sequence>
<dbReference type="GO" id="GO:0098552">
    <property type="term" value="C:side of membrane"/>
    <property type="evidence" value="ECO:0007669"/>
    <property type="project" value="UniProtKB-KW"/>
</dbReference>
<evidence type="ECO:0000313" key="18">
    <source>
        <dbReference type="EMBL" id="KAK6529995.1"/>
    </source>
</evidence>
<dbReference type="SMART" id="SM00747">
    <property type="entry name" value="CFEM"/>
    <property type="match status" value="1"/>
</dbReference>
<evidence type="ECO:0000256" key="8">
    <source>
        <dbReference type="ARBA" id="ARBA00022723"/>
    </source>
</evidence>
<dbReference type="InterPro" id="IPR008427">
    <property type="entry name" value="Extracellular_membr_CFEM_dom"/>
</dbReference>
<accession>A0AAV9WY23</accession>
<feature type="signal peptide" evidence="16">
    <location>
        <begin position="1"/>
        <end position="20"/>
    </location>
</feature>
<dbReference type="GO" id="GO:0005886">
    <property type="term" value="C:plasma membrane"/>
    <property type="evidence" value="ECO:0007669"/>
    <property type="project" value="UniProtKB-SubCell"/>
</dbReference>
<comment type="caution">
    <text evidence="18">The sequence shown here is derived from an EMBL/GenBank/DDBJ whole genome shotgun (WGS) entry which is preliminary data.</text>
</comment>
<dbReference type="PANTHER" id="PTHR37928:SF2">
    <property type="entry name" value="GPI ANCHORED CFEM DOMAIN PROTEIN (AFU_ORTHOLOGUE AFUA_6G10580)"/>
    <property type="match status" value="1"/>
</dbReference>
<evidence type="ECO:0000259" key="17">
    <source>
        <dbReference type="PROSITE" id="PS52012"/>
    </source>
</evidence>
<dbReference type="PANTHER" id="PTHR37928">
    <property type="entry name" value="CFEM DOMAIN PROTEIN (AFU_ORTHOLOGUE AFUA_6G14090)"/>
    <property type="match status" value="1"/>
</dbReference>
<evidence type="ECO:0000256" key="13">
    <source>
        <dbReference type="ARBA" id="ARBA00023180"/>
    </source>
</evidence>
<evidence type="ECO:0000256" key="7">
    <source>
        <dbReference type="ARBA" id="ARBA00022622"/>
    </source>
</evidence>
<keyword evidence="19" id="KW-1185">Reference proteome</keyword>
<keyword evidence="4" id="KW-1003">Cell membrane</keyword>
<dbReference type="EMBL" id="JAVHJO010000013">
    <property type="protein sequence ID" value="KAK6529995.1"/>
    <property type="molecule type" value="Genomic_DNA"/>
</dbReference>
<dbReference type="InterPro" id="IPR051735">
    <property type="entry name" value="CFEM_domain"/>
</dbReference>
<evidence type="ECO:0000256" key="6">
    <source>
        <dbReference type="ARBA" id="ARBA00022617"/>
    </source>
</evidence>
<keyword evidence="8" id="KW-0479">Metal-binding</keyword>
<evidence type="ECO:0000256" key="2">
    <source>
        <dbReference type="ARBA" id="ARBA00004613"/>
    </source>
</evidence>
<gene>
    <name evidence="18" type="ORF">TWF694_003371</name>
</gene>
<keyword evidence="7" id="KW-0336">GPI-anchor</keyword>
<keyword evidence="10" id="KW-0408">Iron</keyword>
<reference evidence="18 19" key="1">
    <citation type="submission" date="2019-10" db="EMBL/GenBank/DDBJ databases">
        <authorList>
            <person name="Palmer J.M."/>
        </authorList>
    </citation>
    <scope>NUCLEOTIDE SEQUENCE [LARGE SCALE GENOMIC DNA]</scope>
    <source>
        <strain evidence="18 19">TWF694</strain>
    </source>
</reference>
<evidence type="ECO:0000256" key="4">
    <source>
        <dbReference type="ARBA" id="ARBA00022475"/>
    </source>
</evidence>
<proteinExistence type="inferred from homology"/>
<keyword evidence="5" id="KW-0964">Secreted</keyword>
<evidence type="ECO:0000256" key="3">
    <source>
        <dbReference type="ARBA" id="ARBA00010031"/>
    </source>
</evidence>
<keyword evidence="6" id="KW-0349">Heme</keyword>
<evidence type="ECO:0000256" key="1">
    <source>
        <dbReference type="ARBA" id="ARBA00004609"/>
    </source>
</evidence>
<evidence type="ECO:0000256" key="5">
    <source>
        <dbReference type="ARBA" id="ARBA00022525"/>
    </source>
</evidence>
<dbReference type="PROSITE" id="PS52012">
    <property type="entry name" value="CFEM"/>
    <property type="match status" value="1"/>
</dbReference>
<organism evidence="18 19">
    <name type="scientific">Orbilia ellipsospora</name>
    <dbReference type="NCBI Taxonomy" id="2528407"/>
    <lineage>
        <taxon>Eukaryota</taxon>
        <taxon>Fungi</taxon>
        <taxon>Dikarya</taxon>
        <taxon>Ascomycota</taxon>
        <taxon>Pezizomycotina</taxon>
        <taxon>Orbiliomycetes</taxon>
        <taxon>Orbiliales</taxon>
        <taxon>Orbiliaceae</taxon>
        <taxon>Orbilia</taxon>
    </lineage>
</organism>
<dbReference type="GO" id="GO:0046872">
    <property type="term" value="F:metal ion binding"/>
    <property type="evidence" value="ECO:0007669"/>
    <property type="project" value="UniProtKB-KW"/>
</dbReference>
<evidence type="ECO:0000256" key="14">
    <source>
        <dbReference type="ARBA" id="ARBA00023288"/>
    </source>
</evidence>
<comment type="caution">
    <text evidence="15">Lacks conserved residue(s) required for the propagation of feature annotation.</text>
</comment>
<comment type="similarity">
    <text evidence="3">Belongs to the RBT5 family.</text>
</comment>
<keyword evidence="12 15" id="KW-1015">Disulfide bond</keyword>
<protein>
    <recommendedName>
        <fullName evidence="17">CFEM domain-containing protein</fullName>
    </recommendedName>
</protein>
<evidence type="ECO:0000313" key="19">
    <source>
        <dbReference type="Proteomes" id="UP001365542"/>
    </source>
</evidence>
<keyword evidence="13" id="KW-0325">Glycoprotein</keyword>
<evidence type="ECO:0000256" key="9">
    <source>
        <dbReference type="ARBA" id="ARBA00022729"/>
    </source>
</evidence>